<feature type="domain" description="ARMET N-terminal" evidence="3">
    <location>
        <begin position="29"/>
        <end position="128"/>
    </location>
</feature>
<feature type="chain" id="PRO_5026106363" description="ARMET N-terminal domain-containing protein" evidence="2">
    <location>
        <begin position="25"/>
        <end position="205"/>
    </location>
</feature>
<evidence type="ECO:0000313" key="4">
    <source>
        <dbReference type="EMBL" id="CAB0015575.1"/>
    </source>
</evidence>
<dbReference type="GO" id="GO:0071542">
    <property type="term" value="P:dopaminergic neuron differentiation"/>
    <property type="evidence" value="ECO:0007669"/>
    <property type="project" value="TreeGrafter"/>
</dbReference>
<dbReference type="InterPro" id="IPR045333">
    <property type="entry name" value="ARMET-like"/>
</dbReference>
<organism evidence="4 5">
    <name type="scientific">Nesidiocoris tenuis</name>
    <dbReference type="NCBI Taxonomy" id="355587"/>
    <lineage>
        <taxon>Eukaryota</taxon>
        <taxon>Metazoa</taxon>
        <taxon>Ecdysozoa</taxon>
        <taxon>Arthropoda</taxon>
        <taxon>Hexapoda</taxon>
        <taxon>Insecta</taxon>
        <taxon>Pterygota</taxon>
        <taxon>Neoptera</taxon>
        <taxon>Paraneoptera</taxon>
        <taxon>Hemiptera</taxon>
        <taxon>Heteroptera</taxon>
        <taxon>Panheteroptera</taxon>
        <taxon>Cimicomorpha</taxon>
        <taxon>Miridae</taxon>
        <taxon>Dicyphina</taxon>
        <taxon>Nesidiocoris</taxon>
    </lineage>
</organism>
<dbReference type="Gene3D" id="1.10.225.10">
    <property type="entry name" value="Saposin-like"/>
    <property type="match status" value="1"/>
</dbReference>
<dbReference type="PANTHER" id="PTHR12990">
    <property type="entry name" value="ARMET-LIKE PROTEIN"/>
    <property type="match status" value="1"/>
</dbReference>
<protein>
    <recommendedName>
        <fullName evidence="3">ARMET N-terminal domain-containing protein</fullName>
    </recommendedName>
</protein>
<gene>
    <name evidence="4" type="ORF">NTEN_LOCUS19915</name>
</gene>
<dbReference type="GO" id="GO:0031175">
    <property type="term" value="P:neuron projection development"/>
    <property type="evidence" value="ECO:0007669"/>
    <property type="project" value="TreeGrafter"/>
</dbReference>
<dbReference type="GO" id="GO:0005783">
    <property type="term" value="C:endoplasmic reticulum"/>
    <property type="evidence" value="ECO:0007669"/>
    <property type="project" value="TreeGrafter"/>
</dbReference>
<dbReference type="OrthoDB" id="5597848at2759"/>
<sequence>MYAGDLKMLLLVSIIGVFVMGAESLKKEDCEVCFTVLERFTATLTDDVKSDLTKIEDEFKKFCKTTSNSNNSAKVKENKFCYYLGGLEESATSILRDLSKPISYSLPVDKLCERLMQKVGGICALRYEFDTHNSMNLSPSSTLISSSIMSLNIITKNKEHERRQSDGFSPFCQKLGFDAIRQQDVPNGESGDDGADPFDYSKNQH</sequence>
<dbReference type="InterPro" id="IPR045332">
    <property type="entry name" value="ARMET_N"/>
</dbReference>
<dbReference type="Pfam" id="PF20145">
    <property type="entry name" value="ARMET_N"/>
    <property type="match status" value="1"/>
</dbReference>
<dbReference type="Proteomes" id="UP000479000">
    <property type="component" value="Unassembled WGS sequence"/>
</dbReference>
<name>A0A6H5HH52_9HEMI</name>
<evidence type="ECO:0000259" key="3">
    <source>
        <dbReference type="Pfam" id="PF20145"/>
    </source>
</evidence>
<feature type="signal peptide" evidence="2">
    <location>
        <begin position="1"/>
        <end position="24"/>
    </location>
</feature>
<dbReference type="EMBL" id="CADCXU010029241">
    <property type="protein sequence ID" value="CAB0015575.1"/>
    <property type="molecule type" value="Genomic_DNA"/>
</dbReference>
<dbReference type="GO" id="GO:0005615">
    <property type="term" value="C:extracellular space"/>
    <property type="evidence" value="ECO:0007669"/>
    <property type="project" value="TreeGrafter"/>
</dbReference>
<evidence type="ECO:0000313" key="5">
    <source>
        <dbReference type="Proteomes" id="UP000479000"/>
    </source>
</evidence>
<evidence type="ECO:0000256" key="2">
    <source>
        <dbReference type="SAM" id="SignalP"/>
    </source>
</evidence>
<dbReference type="PANTHER" id="PTHR12990:SF5">
    <property type="entry name" value="MESENCEPHALIC ASTROCYTE-DERIVED NEUROTROPHIC FACTOR HOMOLOG"/>
    <property type="match status" value="1"/>
</dbReference>
<dbReference type="AlphaFoldDB" id="A0A6H5HH52"/>
<proteinExistence type="predicted"/>
<evidence type="ECO:0000256" key="1">
    <source>
        <dbReference type="SAM" id="MobiDB-lite"/>
    </source>
</evidence>
<reference evidence="4 5" key="1">
    <citation type="submission" date="2020-02" db="EMBL/GenBank/DDBJ databases">
        <authorList>
            <person name="Ferguson B K."/>
        </authorList>
    </citation>
    <scope>NUCLEOTIDE SEQUENCE [LARGE SCALE GENOMIC DNA]</scope>
</reference>
<keyword evidence="2" id="KW-0732">Signal</keyword>
<feature type="region of interest" description="Disordered" evidence="1">
    <location>
        <begin position="183"/>
        <end position="205"/>
    </location>
</feature>
<accession>A0A6H5HH52</accession>
<keyword evidence="5" id="KW-1185">Reference proteome</keyword>